<dbReference type="PROSITE" id="PS51007">
    <property type="entry name" value="CYTC"/>
    <property type="match status" value="1"/>
</dbReference>
<protein>
    <submittedName>
        <fullName evidence="9">C-type cytochrome</fullName>
    </submittedName>
</protein>
<reference evidence="10" key="1">
    <citation type="journal article" date="2019" name="Int. J. Syst. Evol. Microbiol.">
        <title>The Global Catalogue of Microorganisms (GCM) 10K type strain sequencing project: providing services to taxonomists for standard genome sequencing and annotation.</title>
        <authorList>
            <consortium name="The Broad Institute Genomics Platform"/>
            <consortium name="The Broad Institute Genome Sequencing Center for Infectious Disease"/>
            <person name="Wu L."/>
            <person name="Ma J."/>
        </authorList>
    </citation>
    <scope>NUCLEOTIDE SEQUENCE [LARGE SCALE GENOMIC DNA]</scope>
    <source>
        <strain evidence="10">CGMCC 4.7242</strain>
    </source>
</reference>
<keyword evidence="3 6" id="KW-0479">Metal-binding</keyword>
<feature type="signal peptide" evidence="7">
    <location>
        <begin position="1"/>
        <end position="34"/>
    </location>
</feature>
<dbReference type="InterPro" id="IPR002327">
    <property type="entry name" value="Cyt_c_1A/1B"/>
</dbReference>
<gene>
    <name evidence="9" type="ORF">ACFSGJ_02690</name>
</gene>
<accession>A0ABW4S0K1</accession>
<dbReference type="SUPFAM" id="SSF46626">
    <property type="entry name" value="Cytochrome c"/>
    <property type="match status" value="1"/>
</dbReference>
<evidence type="ECO:0000313" key="9">
    <source>
        <dbReference type="EMBL" id="MFD1911117.1"/>
    </source>
</evidence>
<dbReference type="EMBL" id="JBHUGH010000002">
    <property type="protein sequence ID" value="MFD1911117.1"/>
    <property type="molecule type" value="Genomic_DNA"/>
</dbReference>
<evidence type="ECO:0000256" key="2">
    <source>
        <dbReference type="ARBA" id="ARBA00022617"/>
    </source>
</evidence>
<dbReference type="Pfam" id="PF00034">
    <property type="entry name" value="Cytochrom_C"/>
    <property type="match status" value="1"/>
</dbReference>
<evidence type="ECO:0000256" key="5">
    <source>
        <dbReference type="ARBA" id="ARBA00023004"/>
    </source>
</evidence>
<proteinExistence type="predicted"/>
<dbReference type="PANTHER" id="PTHR11961">
    <property type="entry name" value="CYTOCHROME C"/>
    <property type="match status" value="1"/>
</dbReference>
<evidence type="ECO:0000259" key="8">
    <source>
        <dbReference type="PROSITE" id="PS51007"/>
    </source>
</evidence>
<dbReference type="PRINTS" id="PR00604">
    <property type="entry name" value="CYTCHRMECIAB"/>
</dbReference>
<sequence>MRTTFQRPAMVGHPSKSGGLLILLTVLASPAAQAQDAEGERLFRQRCATCHSIEDGGRGSGPSLAGVFGREAGSLDGARYSPAMQAAGLVWDEETLDAFLQNPRDTVPGTTMAVRISDPAQRAAIISFLQNAGGGG</sequence>
<evidence type="ECO:0000256" key="6">
    <source>
        <dbReference type="PROSITE-ProRule" id="PRU00433"/>
    </source>
</evidence>
<keyword evidence="5 6" id="KW-0408">Iron</keyword>
<feature type="chain" id="PRO_5047344620" evidence="7">
    <location>
        <begin position="35"/>
        <end position="136"/>
    </location>
</feature>
<evidence type="ECO:0000313" key="10">
    <source>
        <dbReference type="Proteomes" id="UP001597353"/>
    </source>
</evidence>
<comment type="caution">
    <text evidence="9">The sequence shown here is derived from an EMBL/GenBank/DDBJ whole genome shotgun (WGS) entry which is preliminary data.</text>
</comment>
<feature type="domain" description="Cytochrome c" evidence="8">
    <location>
        <begin position="34"/>
        <end position="133"/>
    </location>
</feature>
<evidence type="ECO:0000256" key="4">
    <source>
        <dbReference type="ARBA" id="ARBA00022982"/>
    </source>
</evidence>
<keyword evidence="4" id="KW-0249">Electron transport</keyword>
<name>A0ABW4S0K1_9RHOB</name>
<keyword evidence="10" id="KW-1185">Reference proteome</keyword>
<dbReference type="RefSeq" id="WP_390259256.1">
    <property type="nucleotide sequence ID" value="NZ_JBHUGH010000002.1"/>
</dbReference>
<keyword evidence="7" id="KW-0732">Signal</keyword>
<dbReference type="InterPro" id="IPR036909">
    <property type="entry name" value="Cyt_c-like_dom_sf"/>
</dbReference>
<dbReference type="Proteomes" id="UP001597353">
    <property type="component" value="Unassembled WGS sequence"/>
</dbReference>
<dbReference type="InterPro" id="IPR009056">
    <property type="entry name" value="Cyt_c-like_dom"/>
</dbReference>
<organism evidence="9 10">
    <name type="scientific">Halodurantibacterium flavum</name>
    <dbReference type="NCBI Taxonomy" id="1382802"/>
    <lineage>
        <taxon>Bacteria</taxon>
        <taxon>Pseudomonadati</taxon>
        <taxon>Pseudomonadota</taxon>
        <taxon>Alphaproteobacteria</taxon>
        <taxon>Rhodobacterales</taxon>
        <taxon>Paracoccaceae</taxon>
        <taxon>Halodurantibacterium</taxon>
    </lineage>
</organism>
<evidence type="ECO:0000256" key="7">
    <source>
        <dbReference type="SAM" id="SignalP"/>
    </source>
</evidence>
<evidence type="ECO:0000256" key="3">
    <source>
        <dbReference type="ARBA" id="ARBA00022723"/>
    </source>
</evidence>
<keyword evidence="2 6" id="KW-0349">Heme</keyword>
<keyword evidence="1" id="KW-0813">Transport</keyword>
<evidence type="ECO:0000256" key="1">
    <source>
        <dbReference type="ARBA" id="ARBA00022448"/>
    </source>
</evidence>
<dbReference type="Gene3D" id="1.10.760.10">
    <property type="entry name" value="Cytochrome c-like domain"/>
    <property type="match status" value="1"/>
</dbReference>